<reference evidence="2" key="1">
    <citation type="submission" date="2021-01" db="EMBL/GenBank/DDBJ databases">
        <authorList>
            <person name="Corre E."/>
            <person name="Pelletier E."/>
            <person name="Niang G."/>
            <person name="Scheremetjew M."/>
            <person name="Finn R."/>
            <person name="Kale V."/>
            <person name="Holt S."/>
            <person name="Cochrane G."/>
            <person name="Meng A."/>
            <person name="Brown T."/>
            <person name="Cohen L."/>
        </authorList>
    </citation>
    <scope>NUCLEOTIDE SEQUENCE</scope>
    <source>
        <strain evidence="2">Clade-A-BCC118000</strain>
    </source>
</reference>
<feature type="compositionally biased region" description="Basic and acidic residues" evidence="1">
    <location>
        <begin position="302"/>
        <end position="317"/>
    </location>
</feature>
<feature type="compositionally biased region" description="Low complexity" evidence="1">
    <location>
        <begin position="84"/>
        <end position="94"/>
    </location>
</feature>
<feature type="region of interest" description="Disordered" evidence="1">
    <location>
        <begin position="45"/>
        <end position="108"/>
    </location>
</feature>
<accession>A0A7R9XQL0</accession>
<feature type="compositionally biased region" description="Low complexity" evidence="1">
    <location>
        <begin position="184"/>
        <end position="199"/>
    </location>
</feature>
<dbReference type="EMBL" id="HBDX01001274">
    <property type="protein sequence ID" value="CAD8220395.1"/>
    <property type="molecule type" value="Transcribed_RNA"/>
</dbReference>
<name>A0A7R9XQL0_9CHLO</name>
<sequence length="317" mass="32908">MEAIRGRWAETRDGGLALTGNEHWRPLPAVIGTTAYYHDESCGLDPKVAKNPNPARWGTYISSDDEDSSEVSEDSSDEFESDISSEFVSSTSSEGEYSDMEDNLADVENNFGDVDGSYALAGAGGGDLFSSVGLSSATTAAKKAAPSYALSFDDVFGDDVRKSKGGLFDDVEGDDGGLFGGASGKAPLASAPAPLASAPAKPPAAAPKKPKGLFDSDSDDDDGDLFGIARRPSGGDLFSEPITDPLDALKSVESKKTDAKTLVPPSSAVASMSIAVPEPKKSPTALFDSDSDSDDGGLFSTKPKEVKKAPPREGLFD</sequence>
<feature type="compositionally biased region" description="Acidic residues" evidence="1">
    <location>
        <begin position="63"/>
        <end position="83"/>
    </location>
</feature>
<feature type="compositionally biased region" description="Acidic residues" evidence="1">
    <location>
        <begin position="96"/>
        <end position="105"/>
    </location>
</feature>
<feature type="region of interest" description="Disordered" evidence="1">
    <location>
        <begin position="167"/>
        <end position="317"/>
    </location>
</feature>
<proteinExistence type="predicted"/>
<feature type="compositionally biased region" description="Basic and acidic residues" evidence="1">
    <location>
        <begin position="250"/>
        <end position="259"/>
    </location>
</feature>
<protein>
    <submittedName>
        <fullName evidence="2">Uncharacterized protein</fullName>
    </submittedName>
</protein>
<gene>
    <name evidence="2" type="ORF">OLUC0939_LOCUS1114</name>
</gene>
<evidence type="ECO:0000313" key="2">
    <source>
        <dbReference type="EMBL" id="CAD8220395.1"/>
    </source>
</evidence>
<evidence type="ECO:0000256" key="1">
    <source>
        <dbReference type="SAM" id="MobiDB-lite"/>
    </source>
</evidence>
<organism evidence="2">
    <name type="scientific">Ostreococcus sp. 'lucimarinus'</name>
    <dbReference type="NCBI Taxonomy" id="242159"/>
    <lineage>
        <taxon>Eukaryota</taxon>
        <taxon>Viridiplantae</taxon>
        <taxon>Chlorophyta</taxon>
        <taxon>Mamiellophyceae</taxon>
        <taxon>Mamiellales</taxon>
        <taxon>Bathycoccaceae</taxon>
        <taxon>Ostreococcus</taxon>
    </lineage>
</organism>
<dbReference type="AlphaFoldDB" id="A0A7R9XQL0"/>